<dbReference type="InterPro" id="IPR001461">
    <property type="entry name" value="Aspartic_peptidase_A1"/>
</dbReference>
<dbReference type="InterPro" id="IPR033121">
    <property type="entry name" value="PEPTIDASE_A1"/>
</dbReference>
<evidence type="ECO:0000256" key="5">
    <source>
        <dbReference type="SAM" id="MobiDB-lite"/>
    </source>
</evidence>
<dbReference type="PRINTS" id="PR00792">
    <property type="entry name" value="PEPSIN"/>
</dbReference>
<evidence type="ECO:0000256" key="4">
    <source>
        <dbReference type="RuleBase" id="RU000454"/>
    </source>
</evidence>
<keyword evidence="9" id="KW-1185">Reference proteome</keyword>
<keyword evidence="2 4" id="KW-0064">Aspartyl protease</keyword>
<evidence type="ECO:0000256" key="2">
    <source>
        <dbReference type="ARBA" id="ARBA00022750"/>
    </source>
</evidence>
<feature type="region of interest" description="Disordered" evidence="5">
    <location>
        <begin position="534"/>
        <end position="711"/>
    </location>
</feature>
<dbReference type="Gene3D" id="2.40.70.10">
    <property type="entry name" value="Acid Proteases"/>
    <property type="match status" value="2"/>
</dbReference>
<gene>
    <name evidence="8" type="ORF">BDP27DRAFT_1414992</name>
</gene>
<dbReference type="PROSITE" id="PS00141">
    <property type="entry name" value="ASP_PROTEASE"/>
    <property type="match status" value="1"/>
</dbReference>
<dbReference type="InterPro" id="IPR034164">
    <property type="entry name" value="Pepsin-like_dom"/>
</dbReference>
<dbReference type="Pfam" id="PF00026">
    <property type="entry name" value="Asp"/>
    <property type="match status" value="1"/>
</dbReference>
<dbReference type="SUPFAM" id="SSF50630">
    <property type="entry name" value="Acid proteases"/>
    <property type="match status" value="1"/>
</dbReference>
<reference evidence="8" key="1">
    <citation type="submission" date="2020-11" db="EMBL/GenBank/DDBJ databases">
        <authorList>
            <consortium name="DOE Joint Genome Institute"/>
            <person name="Ahrendt S."/>
            <person name="Riley R."/>
            <person name="Andreopoulos W."/>
            <person name="Labutti K."/>
            <person name="Pangilinan J."/>
            <person name="Ruiz-Duenas F.J."/>
            <person name="Barrasa J.M."/>
            <person name="Sanchez-Garcia M."/>
            <person name="Camarero S."/>
            <person name="Miyauchi S."/>
            <person name="Serrano A."/>
            <person name="Linde D."/>
            <person name="Babiker R."/>
            <person name="Drula E."/>
            <person name="Ayuso-Fernandez I."/>
            <person name="Pacheco R."/>
            <person name="Padilla G."/>
            <person name="Ferreira P."/>
            <person name="Barriuso J."/>
            <person name="Kellner H."/>
            <person name="Castanera R."/>
            <person name="Alfaro M."/>
            <person name="Ramirez L."/>
            <person name="Pisabarro A.G."/>
            <person name="Kuo A."/>
            <person name="Tritt A."/>
            <person name="Lipzen A."/>
            <person name="He G."/>
            <person name="Yan M."/>
            <person name="Ng V."/>
            <person name="Cullen D."/>
            <person name="Martin F."/>
            <person name="Rosso M.-N."/>
            <person name="Henrissat B."/>
            <person name="Hibbett D."/>
            <person name="Martinez A.T."/>
            <person name="Grigoriev I.V."/>
        </authorList>
    </citation>
    <scope>NUCLEOTIDE SEQUENCE</scope>
    <source>
        <strain evidence="8">AH 40177</strain>
    </source>
</reference>
<name>A0A9P5UE38_9AGAR</name>
<comment type="similarity">
    <text evidence="1 4">Belongs to the peptidase A1 family.</text>
</comment>
<dbReference type="GO" id="GO:0006508">
    <property type="term" value="P:proteolysis"/>
    <property type="evidence" value="ECO:0007669"/>
    <property type="project" value="UniProtKB-KW"/>
</dbReference>
<dbReference type="PANTHER" id="PTHR47966:SF51">
    <property type="entry name" value="BETA-SITE APP-CLEAVING ENZYME, ISOFORM A-RELATED"/>
    <property type="match status" value="1"/>
</dbReference>
<dbReference type="OrthoDB" id="2747330at2759"/>
<comment type="caution">
    <text evidence="8">The sequence shown here is derived from an EMBL/GenBank/DDBJ whole genome shotgun (WGS) entry which is preliminary data.</text>
</comment>
<feature type="transmembrane region" description="Helical" evidence="6">
    <location>
        <begin position="444"/>
        <end position="471"/>
    </location>
</feature>
<dbReference type="Proteomes" id="UP000772434">
    <property type="component" value="Unassembled WGS sequence"/>
</dbReference>
<keyword evidence="4" id="KW-0378">Hydrolase</keyword>
<dbReference type="EMBL" id="JADNRY010000008">
    <property type="protein sequence ID" value="KAF9075826.1"/>
    <property type="molecule type" value="Genomic_DNA"/>
</dbReference>
<evidence type="ECO:0000313" key="9">
    <source>
        <dbReference type="Proteomes" id="UP000772434"/>
    </source>
</evidence>
<feature type="compositionally biased region" description="Basic and acidic residues" evidence="5">
    <location>
        <begin position="700"/>
        <end position="711"/>
    </location>
</feature>
<keyword evidence="6" id="KW-1133">Transmembrane helix</keyword>
<dbReference type="InterPro" id="IPR001969">
    <property type="entry name" value="Aspartic_peptidase_AS"/>
</dbReference>
<keyword evidence="6" id="KW-0472">Membrane</keyword>
<protein>
    <submittedName>
        <fullName evidence="8">Aspartic peptidase domain-containing protein</fullName>
    </submittedName>
</protein>
<evidence type="ECO:0000256" key="6">
    <source>
        <dbReference type="SAM" id="Phobius"/>
    </source>
</evidence>
<feature type="domain" description="Peptidase A1" evidence="7">
    <location>
        <begin position="56"/>
        <end position="379"/>
    </location>
</feature>
<feature type="active site" evidence="3">
    <location>
        <position position="269"/>
    </location>
</feature>
<dbReference type="PROSITE" id="PS51767">
    <property type="entry name" value="PEPTIDASE_A1"/>
    <property type="match status" value="1"/>
</dbReference>
<dbReference type="GO" id="GO:0004190">
    <property type="term" value="F:aspartic-type endopeptidase activity"/>
    <property type="evidence" value="ECO:0007669"/>
    <property type="project" value="UniProtKB-KW"/>
</dbReference>
<evidence type="ECO:0000259" key="7">
    <source>
        <dbReference type="PROSITE" id="PS51767"/>
    </source>
</evidence>
<evidence type="ECO:0000313" key="8">
    <source>
        <dbReference type="EMBL" id="KAF9075826.1"/>
    </source>
</evidence>
<dbReference type="CDD" id="cd05471">
    <property type="entry name" value="pepsin_like"/>
    <property type="match status" value="1"/>
</dbReference>
<evidence type="ECO:0000256" key="1">
    <source>
        <dbReference type="ARBA" id="ARBA00007447"/>
    </source>
</evidence>
<organism evidence="8 9">
    <name type="scientific">Rhodocollybia butyracea</name>
    <dbReference type="NCBI Taxonomy" id="206335"/>
    <lineage>
        <taxon>Eukaryota</taxon>
        <taxon>Fungi</taxon>
        <taxon>Dikarya</taxon>
        <taxon>Basidiomycota</taxon>
        <taxon>Agaricomycotina</taxon>
        <taxon>Agaricomycetes</taxon>
        <taxon>Agaricomycetidae</taxon>
        <taxon>Agaricales</taxon>
        <taxon>Marasmiineae</taxon>
        <taxon>Omphalotaceae</taxon>
        <taxon>Rhodocollybia</taxon>
    </lineage>
</organism>
<accession>A0A9P5UE38</accession>
<dbReference type="InterPro" id="IPR021109">
    <property type="entry name" value="Peptidase_aspartic_dom_sf"/>
</dbReference>
<proteinExistence type="inferred from homology"/>
<dbReference type="AlphaFoldDB" id="A0A9P5UE38"/>
<feature type="region of interest" description="Disordered" evidence="5">
    <location>
        <begin position="490"/>
        <end position="509"/>
    </location>
</feature>
<keyword evidence="4" id="KW-0645">Protease</keyword>
<dbReference type="PANTHER" id="PTHR47966">
    <property type="entry name" value="BETA-SITE APP-CLEAVING ENZYME, ISOFORM A-RELATED"/>
    <property type="match status" value="1"/>
</dbReference>
<evidence type="ECO:0000256" key="3">
    <source>
        <dbReference type="PIRSR" id="PIRSR601461-1"/>
    </source>
</evidence>
<feature type="active site" evidence="3">
    <location>
        <position position="72"/>
    </location>
</feature>
<sequence length="711" mass="76902">MKVHYIPLAFALAVTSNALKFPVRQLKRSSPLQKRATNFTSVSTNETLSTVSDLIYIADIALGGVVYPIQLDTGSSDLWVKGPSFPLPNTTQTTTAYNITYGIGWANGTVSYASVEFAGINITSQAYLDVSVANNPALSYGADGIAGLGFTSLSTIDALVNNSGSASGRSLLYNMFMQNPSDPNFIAFALQRSSDDDTDSDDVQGSFTIGEYDPDYTAVATKTAIPTWPTDAPDRWSVLLDAYMVGTGTYAPTTQVANVPSNRAVVVLDTGTSWSYAPTDICDIIYSGVSGAQFSSSLGQWILPCDAEIDMALQFGGQIYPLHPLDINIKNTADSSQCLGTFVPSSFDGANFDWLLGDNVLRALYSVYDFGDFDSNGEMINPFLKLLSLVDPDEASQDFVKARGGTARTGITYNQSNATAAATSVTSVDLSTEVAETLAKLGTYFPAILAVVALNALVILALAIVGTVLLCKKTKKSKRQRMLDSRIRTPIGRMSPMPMNARDSNATTEPHNYEPISMALTEDTMFVPPSPAFKRFPGGKGADRPSSLATLPSQRSFHKDSGGEDAIFNPPSPGFREFTDSRPRSMGMPSNNPYQPYVAADATEQGEGPMDQPFNPPHSPGFMPFPRRQRRSSATLAGPSSEYPSPKDSSELESHQSVQLQDEQFAPPRPKFQFETRNIDRPMSMGYHDVTPEPSLPKSKQQEKAHQETVQ</sequence>
<keyword evidence="6" id="KW-0812">Transmembrane</keyword>